<accession>A0A2T1M290</accession>
<dbReference type="GO" id="GO:0004666">
    <property type="term" value="F:prostaglandin-endoperoxide synthase activity"/>
    <property type="evidence" value="ECO:0007669"/>
    <property type="project" value="TreeGrafter"/>
</dbReference>
<keyword evidence="4" id="KW-0408">Iron</keyword>
<dbReference type="PROSITE" id="PS50292">
    <property type="entry name" value="PEROXIDASE_3"/>
    <property type="match status" value="1"/>
</dbReference>
<dbReference type="GO" id="GO:0020037">
    <property type="term" value="F:heme binding"/>
    <property type="evidence" value="ECO:0007669"/>
    <property type="project" value="InterPro"/>
</dbReference>
<dbReference type="PRINTS" id="PR00457">
    <property type="entry name" value="ANPEROXIDASE"/>
</dbReference>
<dbReference type="SUPFAM" id="SSF48113">
    <property type="entry name" value="Heme-dependent peroxidases"/>
    <property type="match status" value="1"/>
</dbReference>
<dbReference type="EMBL" id="PXOH01000002">
    <property type="protein sequence ID" value="PSF38863.1"/>
    <property type="molecule type" value="Genomic_DNA"/>
</dbReference>
<evidence type="ECO:0000256" key="2">
    <source>
        <dbReference type="ARBA" id="ARBA00022964"/>
    </source>
</evidence>
<dbReference type="GO" id="GO:0004601">
    <property type="term" value="F:peroxidase activity"/>
    <property type="evidence" value="ECO:0007669"/>
    <property type="project" value="InterPro"/>
</dbReference>
<proteinExistence type="predicted"/>
<dbReference type="GO" id="GO:0046872">
    <property type="term" value="F:metal ion binding"/>
    <property type="evidence" value="ECO:0007669"/>
    <property type="project" value="UniProtKB-KW"/>
</dbReference>
<dbReference type="InterPro" id="IPR050783">
    <property type="entry name" value="Oxylipin_biosynth_metab"/>
</dbReference>
<keyword evidence="2" id="KW-0223">Dioxygenase</keyword>
<dbReference type="RefSeq" id="WP_106455228.1">
    <property type="nucleotide sequence ID" value="NZ_PXOH01000002.1"/>
</dbReference>
<dbReference type="Proteomes" id="UP000239001">
    <property type="component" value="Unassembled WGS sequence"/>
</dbReference>
<reference evidence="5 6" key="2">
    <citation type="submission" date="2018-03" db="EMBL/GenBank/DDBJ databases">
        <authorList>
            <person name="Keele B.F."/>
        </authorList>
    </citation>
    <scope>NUCLEOTIDE SEQUENCE [LARGE SCALE GENOMIC DNA]</scope>
    <source>
        <strain evidence="5 6">CCALA 016</strain>
    </source>
</reference>
<evidence type="ECO:0008006" key="7">
    <source>
        <dbReference type="Google" id="ProtNLM"/>
    </source>
</evidence>
<evidence type="ECO:0000256" key="1">
    <source>
        <dbReference type="ARBA" id="ARBA00022723"/>
    </source>
</evidence>
<keyword evidence="1" id="KW-0479">Metal-binding</keyword>
<dbReference type="GO" id="GO:0006631">
    <property type="term" value="P:fatty acid metabolic process"/>
    <property type="evidence" value="ECO:0007669"/>
    <property type="project" value="UniProtKB-ARBA"/>
</dbReference>
<dbReference type="GO" id="GO:0016702">
    <property type="term" value="F:oxidoreductase activity, acting on single donors with incorporation of molecular oxygen, incorporation of two atoms of oxygen"/>
    <property type="evidence" value="ECO:0007669"/>
    <property type="project" value="TreeGrafter"/>
</dbReference>
<dbReference type="InterPro" id="IPR019791">
    <property type="entry name" value="Haem_peroxidase_animal"/>
</dbReference>
<keyword evidence="3" id="KW-0560">Oxidoreductase</keyword>
<organism evidence="5 6">
    <name type="scientific">Aphanothece hegewaldii CCALA 016</name>
    <dbReference type="NCBI Taxonomy" id="2107694"/>
    <lineage>
        <taxon>Bacteria</taxon>
        <taxon>Bacillati</taxon>
        <taxon>Cyanobacteriota</taxon>
        <taxon>Cyanophyceae</taxon>
        <taxon>Oscillatoriophycideae</taxon>
        <taxon>Chroococcales</taxon>
        <taxon>Aphanothecaceae</taxon>
        <taxon>Aphanothece</taxon>
    </lineage>
</organism>
<dbReference type="GO" id="GO:0005737">
    <property type="term" value="C:cytoplasm"/>
    <property type="evidence" value="ECO:0007669"/>
    <property type="project" value="TreeGrafter"/>
</dbReference>
<dbReference type="PANTHER" id="PTHR11903">
    <property type="entry name" value="PROSTAGLANDIN G/H SYNTHASE"/>
    <property type="match status" value="1"/>
</dbReference>
<dbReference type="InterPro" id="IPR037120">
    <property type="entry name" value="Haem_peroxidase_sf_animal"/>
</dbReference>
<dbReference type="Gene3D" id="1.10.640.10">
    <property type="entry name" value="Haem peroxidase domain superfamily, animal type"/>
    <property type="match status" value="1"/>
</dbReference>
<gene>
    <name evidence="5" type="ORF">C7H19_02055</name>
</gene>
<dbReference type="AlphaFoldDB" id="A0A2T1M290"/>
<dbReference type="InterPro" id="IPR010255">
    <property type="entry name" value="Haem_peroxidase_sf"/>
</dbReference>
<evidence type="ECO:0000256" key="3">
    <source>
        <dbReference type="ARBA" id="ARBA00023002"/>
    </source>
</evidence>
<name>A0A2T1M290_9CHRO</name>
<comment type="caution">
    <text evidence="5">The sequence shown here is derived from an EMBL/GenBank/DDBJ whole genome shotgun (WGS) entry which is preliminary data.</text>
</comment>
<dbReference type="Pfam" id="PF03098">
    <property type="entry name" value="An_peroxidase"/>
    <property type="match status" value="1"/>
</dbReference>
<evidence type="ECO:0000256" key="4">
    <source>
        <dbReference type="ARBA" id="ARBA00023004"/>
    </source>
</evidence>
<evidence type="ECO:0000313" key="6">
    <source>
        <dbReference type="Proteomes" id="UP000239001"/>
    </source>
</evidence>
<evidence type="ECO:0000313" key="5">
    <source>
        <dbReference type="EMBL" id="PSF38863.1"/>
    </source>
</evidence>
<dbReference type="GO" id="GO:0006979">
    <property type="term" value="P:response to oxidative stress"/>
    <property type="evidence" value="ECO:0007669"/>
    <property type="project" value="InterPro"/>
</dbReference>
<keyword evidence="6" id="KW-1185">Reference proteome</keyword>
<reference evidence="5 6" key="1">
    <citation type="submission" date="2018-03" db="EMBL/GenBank/DDBJ databases">
        <title>The ancient ancestry and fast evolution of plastids.</title>
        <authorList>
            <person name="Moore K.R."/>
            <person name="Magnabosco C."/>
            <person name="Momper L."/>
            <person name="Gold D.A."/>
            <person name="Bosak T."/>
            <person name="Fournier G.P."/>
        </authorList>
    </citation>
    <scope>NUCLEOTIDE SEQUENCE [LARGE SCALE GENOMIC DNA]</scope>
    <source>
        <strain evidence="5 6">CCALA 016</strain>
    </source>
</reference>
<dbReference type="OrthoDB" id="9765610at2"/>
<sequence>MTTINRLNKLIEYAWSVPLLGQLINRIAVNNLANSNPPRPRPYSLWSAKEKPDISDYTAWPSLTDRDFSGRHLPPAPQSYTDSLPPDKPYKPQEIGEITALFQRKNGVMIKDRSSVLFMFFAQWFTDSVLRVDSDDRRKNTSNHEIDLCQIYGLEETTTNILRSHQGGKLRSQIIDGEEYLDYLYEQDAEGKLVVKKCYTDLPFISKIDGILEIFPENTREDRKKKLYATGLERGNASIGYVAISTLFMREHNRICKELYKYNPNWDDERLFQTARLINITLLLKFILQDYINHISGAKVFRMDTSFAERDKWYRNSWLEAILHTLQKSIITHWSATALQRWYLSNWVEYKRWYRTNWIAIEFNLLYRWHGLVPDVFVVNDRVYSGNEFRSNNQILEDVGIGTVLKAASQQAAGKIGLFNNPDFLLGAEYQTIKMSRDFRLRPYNEYRAQFGLPKFSKFSEITKNVQIQNELKRLYDNDIDRVEFLIGLFAEDPTGNGLFGSLLQTMVASDAFTQALTNPLLSQNIFNENTFTEYGYDLIKETISLQDFVDRNIKPDPSVKVAFQVN</sequence>
<protein>
    <recommendedName>
        <fullName evidence="7">Heme peroxidase</fullName>
    </recommendedName>
</protein>
<dbReference type="PANTHER" id="PTHR11903:SF39">
    <property type="entry name" value="PROSTAGLANDIN G_H SYNTHASE 2-LIKE"/>
    <property type="match status" value="1"/>
</dbReference>